<reference evidence="2" key="1">
    <citation type="journal article" date="2021" name="Nat. Commun.">
        <title>Genomic analyses provide insights into spinach domestication and the genetic basis of agronomic traits.</title>
        <authorList>
            <person name="Cai X."/>
            <person name="Sun X."/>
            <person name="Xu C."/>
            <person name="Sun H."/>
            <person name="Wang X."/>
            <person name="Ge C."/>
            <person name="Zhang Z."/>
            <person name="Wang Q."/>
            <person name="Fei Z."/>
            <person name="Jiao C."/>
            <person name="Wang Q."/>
        </authorList>
    </citation>
    <scope>NUCLEOTIDE SEQUENCE [LARGE SCALE GENOMIC DNA]</scope>
    <source>
        <strain evidence="2">cv. Varoflay</strain>
    </source>
</reference>
<dbReference type="InterPro" id="IPR044968">
    <property type="entry name" value="PRD1"/>
</dbReference>
<dbReference type="Proteomes" id="UP000813463">
    <property type="component" value="Chromosome 1"/>
</dbReference>
<gene>
    <name evidence="3" type="primary">LOC110778002</name>
</gene>
<feature type="region of interest" description="Disordered" evidence="1">
    <location>
        <begin position="1"/>
        <end position="29"/>
    </location>
</feature>
<reference evidence="3" key="2">
    <citation type="submission" date="2025-08" db="UniProtKB">
        <authorList>
            <consortium name="RefSeq"/>
        </authorList>
    </citation>
    <scope>IDENTIFICATION</scope>
    <source>
        <tissue evidence="3">Leaf</tissue>
    </source>
</reference>
<dbReference type="PANTHER" id="PTHR36379:SF1">
    <property type="entry name" value="PUTATIVE RECOMBINATION INITIATION DEFECT 1-RELATED"/>
    <property type="match status" value="1"/>
</dbReference>
<dbReference type="GeneID" id="110778002"/>
<organism evidence="2 3">
    <name type="scientific">Spinacia oleracea</name>
    <name type="common">Spinach</name>
    <dbReference type="NCBI Taxonomy" id="3562"/>
    <lineage>
        <taxon>Eukaryota</taxon>
        <taxon>Viridiplantae</taxon>
        <taxon>Streptophyta</taxon>
        <taxon>Embryophyta</taxon>
        <taxon>Tracheophyta</taxon>
        <taxon>Spermatophyta</taxon>
        <taxon>Magnoliopsida</taxon>
        <taxon>eudicotyledons</taxon>
        <taxon>Gunneridae</taxon>
        <taxon>Pentapetalae</taxon>
        <taxon>Caryophyllales</taxon>
        <taxon>Chenopodiaceae</taxon>
        <taxon>Chenopodioideae</taxon>
        <taxon>Anserineae</taxon>
        <taxon>Spinacia</taxon>
    </lineage>
</organism>
<feature type="compositionally biased region" description="Polar residues" evidence="1">
    <location>
        <begin position="1"/>
        <end position="10"/>
    </location>
</feature>
<proteinExistence type="predicted"/>
<sequence length="1304" mass="144512">MYSCNSEHSPSTIPESSHLPSSSSPSPSCSQGHRSSFILQTEEGGSICLLCFTNLISNPNSPTFHVSYALSQLSHAVSQPSFLSPLLSFHVHLIISPLVNSLSSFDDEQIARQVIEIVSDLSGAGGSSVSGDFVAMISAVLSSGELAWSRRQVYSLHCLGVLLTRQMDTYACIKDKAGLINNLVMGLQLPSEEIRGEIMFVLYRICILQHSSKDQEGADVLLEYCSVILQLSLDALMKTQRDDVRLNCLALLKVLSQRGFLSNAFSSEFNMMDTCESDNYTQSSNGETNDSSLSRLFAEAIKSPLLSPDGQVQISTLDLIVHCLSCGDCSLKQIQVLVEENLADYIFEILRLSEYKDKIVSSCIQVLDLLSTAEHTFRQRLSLGFSTLVSVLPHVAEIPFHPVQSQMLKLILVGISSSPGVVSTKLVEAISGSLTLMLKRYNAGDMGMLPETFITICSMFISLLKSPSASGATNLMPTLLEASRHAILSSLSTNDLNSYQLLHSLSLLKEAYSFSLEISSTSNNSTEMQLRNSVIEVCQNHIVPWFITEINGLEEESVLGILETLDFVLLQAHDNQALQHTHDLISLSWFSLSFRCLGLYPTEKMKLRVYLMLSTVVDNILGDESGQSIRAVASALPIDPVDLLFLLGQKYNIELSSCQTAVLQILYISSLYDEMLADKKLVLTSLEQYMLANSSHLLSGAAESTVVVHLLNLYALCRCFSKTNYQICYSSDAEVIFFHLLEERERDWDLSSFDIHPSTLEWLFQQEKLSKSLSCQILKLSRNSFSNGTLVNCRIRNFHDIARLASVEDNLLPKLLVLLLKQLVGKDLLLEDVISFIHFISSIINIFPHASDQLCMHGMDIAAQNLCSNLLCTSSLESYMIVSRFIFIILCSVQSQTLYDDKAWLVVVMKLLDSFTSTMMTNGWTEEHLLVLGVLSMVLHHSTQGALVETAKFILLDSSLASLMRATVKGFFANGSASIEHEEESDTEHALVFLLLFIHFYLRSLQVVLPGSMGWQNFFNLPEGTCTLPTVGIFCQDICRFLHFGSPLVKLVASYCLIELLSGITDQQNGVKCSMGYLRSIVAVLEGLVFHCDLRIAMNSSLSLSMIFSWEIPSVCHTSLARNHSWCKMVVEELARSLAAPSSVSTSFMNHHRPAVHIATALLRSKTAPLWMNSVFDKACVSGLIENLSPNNVSVEVVLLFQQLLLSAYLTPDQIAKLNHEFQACRRCICMENNEDNSTGEQGRKVVTMSSNLGEVCELLLQLMSSESHLDINSVGNQSRANRLMEETDLFSRLAENGRFEITG</sequence>
<name>A0A9R0JKM7_SPIOL</name>
<keyword evidence="2" id="KW-1185">Reference proteome</keyword>
<dbReference type="InterPro" id="IPR016024">
    <property type="entry name" value="ARM-type_fold"/>
</dbReference>
<evidence type="ECO:0000313" key="2">
    <source>
        <dbReference type="Proteomes" id="UP000813463"/>
    </source>
</evidence>
<dbReference type="SUPFAM" id="SSF48371">
    <property type="entry name" value="ARM repeat"/>
    <property type="match status" value="1"/>
</dbReference>
<protein>
    <submittedName>
        <fullName evidence="3">Protein PUTATIVE RECOMBINATION INITIATION DEFECT 1</fullName>
    </submittedName>
</protein>
<evidence type="ECO:0000313" key="3">
    <source>
        <dbReference type="RefSeq" id="XP_021838255.2"/>
    </source>
</evidence>
<feature type="compositionally biased region" description="Low complexity" evidence="1">
    <location>
        <begin position="11"/>
        <end position="29"/>
    </location>
</feature>
<evidence type="ECO:0000256" key="1">
    <source>
        <dbReference type="SAM" id="MobiDB-lite"/>
    </source>
</evidence>
<dbReference type="RefSeq" id="XP_021838255.2">
    <property type="nucleotide sequence ID" value="XM_021982563.2"/>
</dbReference>
<dbReference type="GO" id="GO:0042138">
    <property type="term" value="P:meiotic DNA double-strand break formation"/>
    <property type="evidence" value="ECO:0000318"/>
    <property type="project" value="GO_Central"/>
</dbReference>
<dbReference type="PANTHER" id="PTHR36379">
    <property type="entry name" value="PROTEIN PRD1"/>
    <property type="match status" value="1"/>
</dbReference>
<accession>A0A9R0JKM7</accession>
<dbReference type="KEGG" id="soe:110778002"/>